<evidence type="ECO:0000256" key="1">
    <source>
        <dbReference type="ARBA" id="ARBA00004651"/>
    </source>
</evidence>
<keyword evidence="10" id="KW-1185">Reference proteome</keyword>
<sequence length="383" mass="42494">MIIDNASPSNVVSAFGLVWPDALRIRGSVIRIAFPPVFIMTGYGVGIAFLIKSHPEYAISLTVMSLISLVLSLLLVFRTNSAYDRYWEGRKIWQDLKVSSRNLIRSFWVSVMENSIEDSVMKRQAMKNVAAFAIAVKHYLRGEDGLDYADYDGLLSPEFRLQYTSRNNAYNYGAIPASGSNSPEMVVSHGSHLHIQQTAEGWERSADTPLPSQVLYELQKFCEHIQDNHLIHVQFYASLLTSINTLGTLVGSCERIVSTPIPLAYRIHLHHALYLYLLVLPWALDFKSVAKTIVIQFVVSFMMIGIDCISREIQNPFGYDANDLPLDNYCESVLIELSYALRHRAPKALELAEDTMSNSVDISKIGGGAAPPGALATAGTGTS</sequence>
<keyword evidence="2" id="KW-0813">Transport</keyword>
<keyword evidence="4 8" id="KW-0812">Transmembrane</keyword>
<comment type="subcellular location">
    <subcellularLocation>
        <location evidence="1">Cell membrane</location>
        <topology evidence="1">Multi-pass membrane protein</topology>
    </subcellularLocation>
</comment>
<name>A0A9W8CTH7_9FUNG</name>
<accession>A0A9W8CTH7</accession>
<evidence type="ECO:0000256" key="3">
    <source>
        <dbReference type="ARBA" id="ARBA00022475"/>
    </source>
</evidence>
<dbReference type="AlphaFoldDB" id="A0A9W8CTH7"/>
<protein>
    <submittedName>
        <fullName evidence="9">Uncharacterized protein</fullName>
    </submittedName>
</protein>
<keyword evidence="5 8" id="KW-1133">Transmembrane helix</keyword>
<dbReference type="OrthoDB" id="1368at2759"/>
<keyword evidence="3" id="KW-1003">Cell membrane</keyword>
<keyword evidence="6" id="KW-0406">Ion transport</keyword>
<feature type="transmembrane region" description="Helical" evidence="8">
    <location>
        <begin position="32"/>
        <end position="51"/>
    </location>
</feature>
<evidence type="ECO:0000256" key="8">
    <source>
        <dbReference type="SAM" id="Phobius"/>
    </source>
</evidence>
<evidence type="ECO:0000256" key="7">
    <source>
        <dbReference type="ARBA" id="ARBA00023136"/>
    </source>
</evidence>
<dbReference type="Proteomes" id="UP001149813">
    <property type="component" value="Unassembled WGS sequence"/>
</dbReference>
<evidence type="ECO:0000256" key="2">
    <source>
        <dbReference type="ARBA" id="ARBA00022448"/>
    </source>
</evidence>
<evidence type="ECO:0000256" key="6">
    <source>
        <dbReference type="ARBA" id="ARBA00023065"/>
    </source>
</evidence>
<evidence type="ECO:0000256" key="5">
    <source>
        <dbReference type="ARBA" id="ARBA00022989"/>
    </source>
</evidence>
<feature type="transmembrane region" description="Helical" evidence="8">
    <location>
        <begin position="57"/>
        <end position="77"/>
    </location>
</feature>
<dbReference type="GO" id="GO:0005254">
    <property type="term" value="F:chloride channel activity"/>
    <property type="evidence" value="ECO:0007669"/>
    <property type="project" value="InterPro"/>
</dbReference>
<dbReference type="GO" id="GO:0005886">
    <property type="term" value="C:plasma membrane"/>
    <property type="evidence" value="ECO:0007669"/>
    <property type="project" value="UniProtKB-SubCell"/>
</dbReference>
<dbReference type="PANTHER" id="PTHR33281:SF19">
    <property type="entry name" value="VOLTAGE-DEPENDENT ANION CHANNEL-FORMING PROTEIN YNEE"/>
    <property type="match status" value="1"/>
</dbReference>
<dbReference type="InterPro" id="IPR044669">
    <property type="entry name" value="YneE/VCCN1/2-like"/>
</dbReference>
<dbReference type="EMBL" id="JANBOJ010000092">
    <property type="protein sequence ID" value="KAJ1722847.1"/>
    <property type="molecule type" value="Genomic_DNA"/>
</dbReference>
<organism evidence="9 10">
    <name type="scientific">Coemansia erecta</name>
    <dbReference type="NCBI Taxonomy" id="147472"/>
    <lineage>
        <taxon>Eukaryota</taxon>
        <taxon>Fungi</taxon>
        <taxon>Fungi incertae sedis</taxon>
        <taxon>Zoopagomycota</taxon>
        <taxon>Kickxellomycotina</taxon>
        <taxon>Kickxellomycetes</taxon>
        <taxon>Kickxellales</taxon>
        <taxon>Kickxellaceae</taxon>
        <taxon>Coemansia</taxon>
    </lineage>
</organism>
<evidence type="ECO:0000256" key="4">
    <source>
        <dbReference type="ARBA" id="ARBA00022692"/>
    </source>
</evidence>
<dbReference type="PANTHER" id="PTHR33281">
    <property type="entry name" value="UPF0187 PROTEIN YNEE"/>
    <property type="match status" value="1"/>
</dbReference>
<reference evidence="9" key="1">
    <citation type="submission" date="2022-07" db="EMBL/GenBank/DDBJ databases">
        <title>Phylogenomic reconstructions and comparative analyses of Kickxellomycotina fungi.</title>
        <authorList>
            <person name="Reynolds N.K."/>
            <person name="Stajich J.E."/>
            <person name="Barry K."/>
            <person name="Grigoriev I.V."/>
            <person name="Crous P."/>
            <person name="Smith M.E."/>
        </authorList>
    </citation>
    <scope>NUCLEOTIDE SEQUENCE</scope>
    <source>
        <strain evidence="9">NBRC 32514</strain>
    </source>
</reference>
<keyword evidence="7 8" id="KW-0472">Membrane</keyword>
<dbReference type="Pfam" id="PF25539">
    <property type="entry name" value="Bestrophin_2"/>
    <property type="match status" value="1"/>
</dbReference>
<proteinExistence type="predicted"/>
<evidence type="ECO:0000313" key="10">
    <source>
        <dbReference type="Proteomes" id="UP001149813"/>
    </source>
</evidence>
<gene>
    <name evidence="9" type="ORF">LPJ53_002766</name>
</gene>
<evidence type="ECO:0000313" key="9">
    <source>
        <dbReference type="EMBL" id="KAJ1722847.1"/>
    </source>
</evidence>
<comment type="caution">
    <text evidence="9">The sequence shown here is derived from an EMBL/GenBank/DDBJ whole genome shotgun (WGS) entry which is preliminary data.</text>
</comment>